<dbReference type="PIRSF" id="PIRSF015592">
    <property type="entry name" value="Prld-crbxl_pptds"/>
    <property type="match status" value="1"/>
</dbReference>
<dbReference type="InterPro" id="IPR036440">
    <property type="entry name" value="Peptidase_C15-like_sf"/>
</dbReference>
<dbReference type="RefSeq" id="XP_033157215.1">
    <property type="nucleotide sequence ID" value="XM_033301324.1"/>
</dbReference>
<evidence type="ECO:0000256" key="2">
    <source>
        <dbReference type="ARBA" id="ARBA00022490"/>
    </source>
</evidence>
<evidence type="ECO:0000256" key="5">
    <source>
        <dbReference type="ARBA" id="ARBA00022807"/>
    </source>
</evidence>
<dbReference type="SUPFAM" id="SSF53182">
    <property type="entry name" value="Pyrrolidone carboxyl peptidase (pyroglutamate aminopeptidase)"/>
    <property type="match status" value="1"/>
</dbReference>
<keyword evidence="6" id="KW-1185">Reference proteome</keyword>
<evidence type="ECO:0000313" key="7">
    <source>
        <dbReference type="RefSeq" id="XP_033157215.1"/>
    </source>
</evidence>
<evidence type="ECO:0000256" key="1">
    <source>
        <dbReference type="ARBA" id="ARBA00006641"/>
    </source>
</evidence>
<evidence type="ECO:0000256" key="4">
    <source>
        <dbReference type="ARBA" id="ARBA00022801"/>
    </source>
</evidence>
<evidence type="ECO:0000256" key="3">
    <source>
        <dbReference type="ARBA" id="ARBA00022670"/>
    </source>
</evidence>
<protein>
    <submittedName>
        <fullName evidence="7">Pyroglutamyl-peptidase 1</fullName>
    </submittedName>
</protein>
<dbReference type="PANTHER" id="PTHR23402:SF1">
    <property type="entry name" value="PYROGLUTAMYL-PEPTIDASE I"/>
    <property type="match status" value="1"/>
</dbReference>
<dbReference type="GO" id="GO:0006508">
    <property type="term" value="P:proteolysis"/>
    <property type="evidence" value="ECO:0007669"/>
    <property type="project" value="UniProtKB-KW"/>
</dbReference>
<dbReference type="Proteomes" id="UP000515162">
    <property type="component" value="Chromosome 3L"/>
</dbReference>
<proteinExistence type="inferred from homology"/>
<reference evidence="7" key="1">
    <citation type="submission" date="2025-08" db="UniProtKB">
        <authorList>
            <consortium name="RefSeq"/>
        </authorList>
    </citation>
    <scope>IDENTIFICATION</scope>
    <source>
        <strain evidence="7">Mau12</strain>
        <tissue evidence="7">Whole Body</tissue>
    </source>
</reference>
<keyword evidence="4" id="KW-0378">Hydrolase</keyword>
<dbReference type="GO" id="GO:0016920">
    <property type="term" value="F:pyroglutamyl-peptidase activity"/>
    <property type="evidence" value="ECO:0007669"/>
    <property type="project" value="InterPro"/>
</dbReference>
<dbReference type="Pfam" id="PF01470">
    <property type="entry name" value="Peptidase_C15"/>
    <property type="match status" value="1"/>
</dbReference>
<name>A0A6P8JMK3_DROMA</name>
<organism evidence="6 7">
    <name type="scientific">Drosophila mauritiana</name>
    <name type="common">Fruit fly</name>
    <dbReference type="NCBI Taxonomy" id="7226"/>
    <lineage>
        <taxon>Eukaryota</taxon>
        <taxon>Metazoa</taxon>
        <taxon>Ecdysozoa</taxon>
        <taxon>Arthropoda</taxon>
        <taxon>Hexapoda</taxon>
        <taxon>Insecta</taxon>
        <taxon>Pterygota</taxon>
        <taxon>Neoptera</taxon>
        <taxon>Endopterygota</taxon>
        <taxon>Diptera</taxon>
        <taxon>Brachycera</taxon>
        <taxon>Muscomorpha</taxon>
        <taxon>Ephydroidea</taxon>
        <taxon>Drosophilidae</taxon>
        <taxon>Drosophila</taxon>
        <taxon>Sophophora</taxon>
    </lineage>
</organism>
<comment type="similarity">
    <text evidence="1">Belongs to the peptidase C15 family.</text>
</comment>
<sequence length="224" mass="24873">MASSDRKLIVVSGFGPFLGHEAVNASWEAVKLLPEILTHDGIEYDLEKRLVSVEYGAVDEAVAEIWKRQPYLVIHVGVSGVAKCVYIEKLAYNHKFRRADNCDKKLANGTCELPNNGHANVLKTELDVDKIVAVVNENCADCVAPTQQPPHNDNLKTLSATRASKNVGDFLCGYIYLKSLDMDRKRSLFVHVPPVDRPFSSVKTSEILFSIIEQCIQQVVAFDS</sequence>
<dbReference type="InterPro" id="IPR000816">
    <property type="entry name" value="Peptidase_C15"/>
</dbReference>
<dbReference type="AlphaFoldDB" id="A0A6P8JMK3"/>
<accession>A0A6P8JMK3</accession>
<dbReference type="Gene3D" id="3.40.630.20">
    <property type="entry name" value="Peptidase C15, pyroglutamyl peptidase I-like"/>
    <property type="match status" value="1"/>
</dbReference>
<dbReference type="GO" id="GO:0005829">
    <property type="term" value="C:cytosol"/>
    <property type="evidence" value="ECO:0007669"/>
    <property type="project" value="InterPro"/>
</dbReference>
<dbReference type="GeneID" id="117139165"/>
<evidence type="ECO:0000313" key="6">
    <source>
        <dbReference type="Proteomes" id="UP000515162"/>
    </source>
</evidence>
<dbReference type="FunFam" id="3.40.630.20:FF:000008">
    <property type="entry name" value="Pyroglutamyl-peptidase 1"/>
    <property type="match status" value="1"/>
</dbReference>
<keyword evidence="5" id="KW-0788">Thiol protease</keyword>
<dbReference type="PANTHER" id="PTHR23402">
    <property type="entry name" value="PROTEASE FAMILY C15 PYROGLUTAMYL-PEPTIDASE I-RELATED"/>
    <property type="match status" value="1"/>
</dbReference>
<keyword evidence="2" id="KW-0963">Cytoplasm</keyword>
<dbReference type="CDD" id="cd00501">
    <property type="entry name" value="Peptidase_C15"/>
    <property type="match status" value="1"/>
</dbReference>
<keyword evidence="3" id="KW-0645">Protease</keyword>
<gene>
    <name evidence="7" type="primary">LOC117139165</name>
</gene>
<dbReference type="InterPro" id="IPR016125">
    <property type="entry name" value="Peptidase_C15-like"/>
</dbReference>